<sequence length="68" mass="8120">MQVHCAENRAISVERPIKDYNELRPHASLGYLTPENIHRGREIRALKWYLYKKVRYAGRPEPKSPIFR</sequence>
<accession>A0A8J3D865</accession>
<dbReference type="Pfam" id="PF13683">
    <property type="entry name" value="rve_3"/>
    <property type="match status" value="1"/>
</dbReference>
<keyword evidence="3" id="KW-1185">Reference proteome</keyword>
<organism evidence="2 3">
    <name type="scientific">Persicitalea jodogahamensis</name>
    <dbReference type="NCBI Taxonomy" id="402147"/>
    <lineage>
        <taxon>Bacteria</taxon>
        <taxon>Pseudomonadati</taxon>
        <taxon>Bacteroidota</taxon>
        <taxon>Cytophagia</taxon>
        <taxon>Cytophagales</taxon>
        <taxon>Spirosomataceae</taxon>
        <taxon>Persicitalea</taxon>
    </lineage>
</organism>
<evidence type="ECO:0000313" key="3">
    <source>
        <dbReference type="Proteomes" id="UP000598271"/>
    </source>
</evidence>
<dbReference type="EMBL" id="BMXF01000007">
    <property type="protein sequence ID" value="GHB86594.1"/>
    <property type="molecule type" value="Genomic_DNA"/>
</dbReference>
<name>A0A8J3D865_9BACT</name>
<dbReference type="GO" id="GO:0015074">
    <property type="term" value="P:DNA integration"/>
    <property type="evidence" value="ECO:0007669"/>
    <property type="project" value="InterPro"/>
</dbReference>
<proteinExistence type="predicted"/>
<feature type="domain" description="Integrase catalytic" evidence="1">
    <location>
        <begin position="12"/>
        <end position="34"/>
    </location>
</feature>
<protein>
    <recommendedName>
        <fullName evidence="1">Integrase catalytic domain-containing protein</fullName>
    </recommendedName>
</protein>
<evidence type="ECO:0000313" key="2">
    <source>
        <dbReference type="EMBL" id="GHB86594.1"/>
    </source>
</evidence>
<evidence type="ECO:0000259" key="1">
    <source>
        <dbReference type="Pfam" id="PF13683"/>
    </source>
</evidence>
<gene>
    <name evidence="2" type="ORF">GCM10007390_47760</name>
</gene>
<dbReference type="Proteomes" id="UP000598271">
    <property type="component" value="Unassembled WGS sequence"/>
</dbReference>
<dbReference type="InterPro" id="IPR001584">
    <property type="entry name" value="Integrase_cat-core"/>
</dbReference>
<dbReference type="AlphaFoldDB" id="A0A8J3D865"/>
<dbReference type="RefSeq" id="WP_189568310.1">
    <property type="nucleotide sequence ID" value="NZ_BMXF01000007.1"/>
</dbReference>
<reference evidence="2 3" key="1">
    <citation type="journal article" date="2014" name="Int. J. Syst. Evol. Microbiol.">
        <title>Complete genome sequence of Corynebacterium casei LMG S-19264T (=DSM 44701T), isolated from a smear-ripened cheese.</title>
        <authorList>
            <consortium name="US DOE Joint Genome Institute (JGI-PGF)"/>
            <person name="Walter F."/>
            <person name="Albersmeier A."/>
            <person name="Kalinowski J."/>
            <person name="Ruckert C."/>
        </authorList>
    </citation>
    <scope>NUCLEOTIDE SEQUENCE [LARGE SCALE GENOMIC DNA]</scope>
    <source>
        <strain evidence="2 3">KCTC 12866</strain>
    </source>
</reference>
<comment type="caution">
    <text evidence="2">The sequence shown here is derived from an EMBL/GenBank/DDBJ whole genome shotgun (WGS) entry which is preliminary data.</text>
</comment>